<comment type="caution">
    <text evidence="1">The sequence shown here is derived from an EMBL/GenBank/DDBJ whole genome shotgun (WGS) entry which is preliminary data.</text>
</comment>
<accession>A0AAV4WQY9</accession>
<name>A0AAV4WQY9_9ARAC</name>
<dbReference type="Proteomes" id="UP001054837">
    <property type="component" value="Unassembled WGS sequence"/>
</dbReference>
<evidence type="ECO:0000313" key="2">
    <source>
        <dbReference type="Proteomes" id="UP001054837"/>
    </source>
</evidence>
<proteinExistence type="predicted"/>
<gene>
    <name evidence="1" type="ORF">CDAR_462571</name>
</gene>
<dbReference type="AlphaFoldDB" id="A0AAV4WQY9"/>
<reference evidence="1 2" key="1">
    <citation type="submission" date="2021-06" db="EMBL/GenBank/DDBJ databases">
        <title>Caerostris darwini draft genome.</title>
        <authorList>
            <person name="Kono N."/>
            <person name="Arakawa K."/>
        </authorList>
    </citation>
    <scope>NUCLEOTIDE SEQUENCE [LARGE SCALE GENOMIC DNA]</scope>
</reference>
<keyword evidence="2" id="KW-1185">Reference proteome</keyword>
<dbReference type="EMBL" id="BPLQ01014910">
    <property type="protein sequence ID" value="GIY84224.1"/>
    <property type="molecule type" value="Genomic_DNA"/>
</dbReference>
<protein>
    <submittedName>
        <fullName evidence="1">Uncharacterized protein</fullName>
    </submittedName>
</protein>
<evidence type="ECO:0000313" key="1">
    <source>
        <dbReference type="EMBL" id="GIY84224.1"/>
    </source>
</evidence>
<sequence length="91" mass="10490">MERRDSKSSIDDSSVINVECEGSVFQNHLQKPLSLEASRRGNCINDAEKNYYFEILLTVPIGDVGLRTYFLFSFLSLKKMILALHEYINRT</sequence>
<organism evidence="1 2">
    <name type="scientific">Caerostris darwini</name>
    <dbReference type="NCBI Taxonomy" id="1538125"/>
    <lineage>
        <taxon>Eukaryota</taxon>
        <taxon>Metazoa</taxon>
        <taxon>Ecdysozoa</taxon>
        <taxon>Arthropoda</taxon>
        <taxon>Chelicerata</taxon>
        <taxon>Arachnida</taxon>
        <taxon>Araneae</taxon>
        <taxon>Araneomorphae</taxon>
        <taxon>Entelegynae</taxon>
        <taxon>Araneoidea</taxon>
        <taxon>Araneidae</taxon>
        <taxon>Caerostris</taxon>
    </lineage>
</organism>